<sequence length="1704" mass="191742">MDITASPDILEEPSFVYDDPSMLEEEEILPDYLWTEDEEPEDNELTSECAMDKPLYEDSLDEISDSFDDDSSWQSEADPTDSELIQKNISHSARVQIYRFRAKLNQLDSMQRDKEILIQKLREELATCHQRIKTLEQQQTTAETDIQTEQENNNTAAVFRLHALHKRLSSEVAVEKDVESKIAVKLQENEYDLWKIEVEQGKLASLRESLEQDEEEIDRQREDLKGQRVQRENQSRRMAERKRQADKLREQSTLKDREFRYRKAVEDAQRNHAKAVQYLKETMTRVREQESEKEMKSREDMEKRMQAVLTLKTSISANRENLRAVDARNKARDATAKKQEMMDKESVLAKGGDATKFIIHQKRLQEFERKKFEFEEKQRTMRQEIISRILQEEANQEKQKKLSSSMQVNKSQDQSKLRIKTLKYIESAFPSETEEELETTISKRWQTNSGFSSDEEENTTVEQSPDMSPELYPAEESEMETLVQPEFMGLWNQDLKPYKVPKEERESKPLGGSKMEKEMLAGTLRKLRNGIAEKQVVSGHEFKGCPFYSKPNVIHFKDLDVGKTYKKKVTLTNASYTINFCKLVGINEHLKDFIKIRFDPPGQLSPGMSCEITVIFHPMINEDLDGEVTFLAQTGTFSIPVKCTTKKCGLAVEKECVDFGTQVVGETVTQNISLTNRGALGTRFRVQPLSPANGTQKATQEVSMETSPGFDVEGSKDREIGTSLESRNQDEKEAIVTNPPESVCESASPPSNEVAETRSADVKTSTTIEYVSKEVSTLTEETLNEEKSPLGGFEDEPPEIKLGEITEGDLGPFATLKIPFIFTPTFPAKVQTLFQISFTDQNSKPILVTATGIAIDVPVYVPNSNIDLKICTYNRLYQDSIIVKNRATTALRLKFDVCKELKNHMELLPKTGFIQAQSSFSVQLKFLPRLSLPEDAASYFDKETGVLEAPMNILVADQTRPVPFTVNAVLTTSDLEINPTEVDFGHCTIFEAVQCSIHLTNKSILPQEFGFVGIPEYVEIQPGDGFGTLFPLETLKLDIIFRAAKAKEYGFGLTCKSAINRQFKVFCKAVGVHPPLELSHSLVQFRPTAFNDVSTATLYIINSHTSRNEFTHPVPRIGKGEVAPVGPTSFEIHVPNGIPITVSPLVGTVLPGERCLVQVSFRPTLSDQEIREETVRIIAKANESRILLEKNSIVMSENEVQNKKEKKELSANTEKRKQTSSPKRERKKHVPSPKQPPKTPKSFEPGPSELPNIEDIKPESEEYAAAQASIYRRFTGKFEKFILPCFIASCDVSKKDNHADLNFSPYNTLLLELHCPTTAPPLIVTSDNGRHLVDFGDIATGQRVIKRVTLQNISLEHQKVGFSILNPRGPFVLLNPVNVIEPGDTCFLLIAFSPEGNKTFFENLEVHTQCATLTLGIKGKGLSPSVSCSLESEILDMGHVLVKDSRTSTFQLQNTSIVPVIYTLKLGSFSMNRYNELQKIPSFISPDKAHRDVVGTQNYSGLSVFSVSPVEGTIEPGKSLDVTVTFNPDHETVYYSDSLAVELFGKHKVHDIQLKGACRNHIMYLEGSDPLDVPVESLGIIPAPEEEEALKTILVSFQCTQTEAGLAPAARDLRVGCIHSTLMPTKKNVEFTWDNVQLLQQKGFTIEPIKSMVDPGQQKTVSIRWIPPAQYDPSKPATTMAKLTLKGDVTEVYQVILATQVVSA</sequence>
<dbReference type="PANTHER" id="PTHR22538:SF0">
    <property type="entry name" value="CILIA- AND FLAGELLA-ASSOCIATED PROTEIN 74"/>
    <property type="match status" value="1"/>
</dbReference>
<feature type="domain" description="CFAP74 second Ig-like" evidence="3">
    <location>
        <begin position="650"/>
        <end position="857"/>
    </location>
</feature>
<proteinExistence type="predicted"/>
<dbReference type="InterPro" id="IPR013783">
    <property type="entry name" value="Ig-like_fold"/>
</dbReference>
<evidence type="ECO:0000259" key="4">
    <source>
        <dbReference type="Pfam" id="PF24778"/>
    </source>
</evidence>
<feature type="region of interest" description="Disordered" evidence="2">
    <location>
        <begin position="445"/>
        <end position="469"/>
    </location>
</feature>
<evidence type="ECO:0000256" key="2">
    <source>
        <dbReference type="SAM" id="MobiDB-lite"/>
    </source>
</evidence>
<evidence type="ECO:0000259" key="3">
    <source>
        <dbReference type="Pfam" id="PF24770"/>
    </source>
</evidence>
<evidence type="ECO:0000313" key="7">
    <source>
        <dbReference type="Proteomes" id="UP000694569"/>
    </source>
</evidence>
<feature type="region of interest" description="Disordered" evidence="2">
    <location>
        <begin position="209"/>
        <end position="253"/>
    </location>
</feature>
<reference evidence="6" key="2">
    <citation type="submission" date="2025-09" db="UniProtKB">
        <authorList>
            <consortium name="Ensembl"/>
        </authorList>
    </citation>
    <scope>IDENTIFICATION</scope>
</reference>
<feature type="coiled-coil region" evidence="1">
    <location>
        <begin position="324"/>
        <end position="384"/>
    </location>
</feature>
<dbReference type="Proteomes" id="UP000694569">
    <property type="component" value="Unplaced"/>
</dbReference>
<feature type="region of interest" description="Disordered" evidence="2">
    <location>
        <begin position="687"/>
        <end position="761"/>
    </location>
</feature>
<dbReference type="Pfam" id="PF24771">
    <property type="entry name" value="Ig_CFAP74_1st"/>
    <property type="match status" value="1"/>
</dbReference>
<feature type="coiled-coil region" evidence="1">
    <location>
        <begin position="104"/>
        <end position="152"/>
    </location>
</feature>
<protein>
    <submittedName>
        <fullName evidence="6">Cilia and flagella associated protein 74</fullName>
    </submittedName>
</protein>
<evidence type="ECO:0000259" key="5">
    <source>
        <dbReference type="Pfam" id="PF24798"/>
    </source>
</evidence>
<feature type="compositionally biased region" description="Basic and acidic residues" evidence="2">
    <location>
        <begin position="1200"/>
        <end position="1217"/>
    </location>
</feature>
<keyword evidence="1" id="KW-0175">Coiled coil</keyword>
<feature type="compositionally biased region" description="Acidic residues" evidence="2">
    <location>
        <begin position="58"/>
        <end position="71"/>
    </location>
</feature>
<feature type="compositionally biased region" description="Acidic residues" evidence="2">
    <location>
        <begin position="36"/>
        <end position="45"/>
    </location>
</feature>
<feature type="region of interest" description="Disordered" evidence="2">
    <location>
        <begin position="1198"/>
        <end position="1255"/>
    </location>
</feature>
<gene>
    <name evidence="6" type="primary">CFAP74</name>
</gene>
<feature type="domain" description="CFAP74 third Ig-like" evidence="4">
    <location>
        <begin position="859"/>
        <end position="971"/>
    </location>
</feature>
<dbReference type="GeneTree" id="ENSGT00900000141054"/>
<dbReference type="Gene3D" id="2.60.40.10">
    <property type="entry name" value="Immunoglobulins"/>
    <property type="match status" value="6"/>
</dbReference>
<accession>A0A8C5PF85</accession>
<dbReference type="Ensembl" id="ENSLLET00000020667.1">
    <property type="protein sequence ID" value="ENSLLEP00000019881.1"/>
    <property type="gene ID" value="ENSLLEG00000012605.1"/>
</dbReference>
<name>A0A8C5PF85_9ANUR</name>
<organism evidence="6 7">
    <name type="scientific">Leptobrachium leishanense</name>
    <name type="common">Leishan spiny toad</name>
    <dbReference type="NCBI Taxonomy" id="445787"/>
    <lineage>
        <taxon>Eukaryota</taxon>
        <taxon>Metazoa</taxon>
        <taxon>Chordata</taxon>
        <taxon>Craniata</taxon>
        <taxon>Vertebrata</taxon>
        <taxon>Euteleostomi</taxon>
        <taxon>Amphibia</taxon>
        <taxon>Batrachia</taxon>
        <taxon>Anura</taxon>
        <taxon>Pelobatoidea</taxon>
        <taxon>Megophryidae</taxon>
        <taxon>Leptobrachium</taxon>
    </lineage>
</organism>
<dbReference type="Pfam" id="PF24770">
    <property type="entry name" value="Ig-CFAP74_2"/>
    <property type="match status" value="1"/>
</dbReference>
<feature type="compositionally biased region" description="Basic and acidic residues" evidence="2">
    <location>
        <begin position="218"/>
        <end position="253"/>
    </location>
</feature>
<dbReference type="PANTHER" id="PTHR22538">
    <property type="entry name" value="CILIA- AND FLAGELLA-ASSOCIATED PROTEIN 74"/>
    <property type="match status" value="1"/>
</dbReference>
<keyword evidence="7" id="KW-1185">Reference proteome</keyword>
<feature type="compositionally biased region" description="Polar residues" evidence="2">
    <location>
        <begin position="690"/>
        <end position="706"/>
    </location>
</feature>
<dbReference type="InterPro" id="IPR056306">
    <property type="entry name" value="Ig-CFAP74_2nd"/>
</dbReference>
<feature type="region of interest" description="Disordered" evidence="2">
    <location>
        <begin position="36"/>
        <end position="81"/>
    </location>
</feature>
<dbReference type="Pfam" id="PF24798">
    <property type="entry name" value="Ig-CFAP74_4th"/>
    <property type="match status" value="1"/>
</dbReference>
<evidence type="ECO:0000256" key="1">
    <source>
        <dbReference type="SAM" id="Coils"/>
    </source>
</evidence>
<dbReference type="OrthoDB" id="545169at2759"/>
<dbReference type="Pfam" id="PF24778">
    <property type="entry name" value="Ig-CFAP74_3rd"/>
    <property type="match status" value="1"/>
</dbReference>
<reference evidence="6" key="1">
    <citation type="submission" date="2025-08" db="UniProtKB">
        <authorList>
            <consortium name="Ensembl"/>
        </authorList>
    </citation>
    <scope>IDENTIFICATION</scope>
</reference>
<dbReference type="InterPro" id="IPR056307">
    <property type="entry name" value="Ig-CFAP74_3rd"/>
</dbReference>
<evidence type="ECO:0000313" key="6">
    <source>
        <dbReference type="Ensembl" id="ENSLLEP00000019881.1"/>
    </source>
</evidence>
<feature type="domain" description="CFAP74 fourth Ig-like" evidence="5">
    <location>
        <begin position="977"/>
        <end position="1071"/>
    </location>
</feature>
<feature type="region of interest" description="Disordered" evidence="2">
    <location>
        <begin position="777"/>
        <end position="797"/>
    </location>
</feature>
<dbReference type="InterPro" id="IPR056310">
    <property type="entry name" value="Ig-CFAP74_4th"/>
</dbReference>